<dbReference type="AlphaFoldDB" id="A0A3B0XI44"/>
<reference evidence="1" key="1">
    <citation type="submission" date="2018-06" db="EMBL/GenBank/DDBJ databases">
        <authorList>
            <person name="Zhirakovskaya E."/>
        </authorList>
    </citation>
    <scope>NUCLEOTIDE SEQUENCE</scope>
</reference>
<protein>
    <submittedName>
        <fullName evidence="1">Uncharacterized protein</fullName>
    </submittedName>
</protein>
<dbReference type="EMBL" id="UOFI01000010">
    <property type="protein sequence ID" value="VAW61319.1"/>
    <property type="molecule type" value="Genomic_DNA"/>
</dbReference>
<organism evidence="1">
    <name type="scientific">hydrothermal vent metagenome</name>
    <dbReference type="NCBI Taxonomy" id="652676"/>
    <lineage>
        <taxon>unclassified sequences</taxon>
        <taxon>metagenomes</taxon>
        <taxon>ecological metagenomes</taxon>
    </lineage>
</organism>
<evidence type="ECO:0000313" key="1">
    <source>
        <dbReference type="EMBL" id="VAW61319.1"/>
    </source>
</evidence>
<accession>A0A3B0XI44</accession>
<proteinExistence type="predicted"/>
<sequence length="84" mass="9532">MSRLCKKRKISYIDNALGHGWTHSASEQLAIEGQVIVSDEDGWHLSFALPALYQRSKLINEGLNLDYIGKDCFVLKQDAQVFLH</sequence>
<name>A0A3B0XI44_9ZZZZ</name>
<gene>
    <name evidence="1" type="ORF">MNBD_GAMMA09-716</name>
</gene>